<dbReference type="InterPro" id="IPR017441">
    <property type="entry name" value="Protein_kinase_ATP_BS"/>
</dbReference>
<dbReference type="Gene3D" id="3.30.505.10">
    <property type="entry name" value="SH2 domain"/>
    <property type="match status" value="1"/>
</dbReference>
<keyword evidence="7 12" id="KW-0067">ATP-binding</keyword>
<dbReference type="CDD" id="cd09937">
    <property type="entry name" value="SH2_csk_like"/>
    <property type="match status" value="1"/>
</dbReference>
<dbReference type="FunFam" id="3.30.505.10:FF:000023">
    <property type="entry name" value="Tyrosine-protein kinase"/>
    <property type="match status" value="1"/>
</dbReference>
<dbReference type="PROSITE" id="PS50001">
    <property type="entry name" value="SH2"/>
    <property type="match status" value="1"/>
</dbReference>
<feature type="chain" id="PRO_5039950768" description="Tyrosine-protein kinase" evidence="14">
    <location>
        <begin position="29"/>
        <end position="1030"/>
    </location>
</feature>
<dbReference type="Pfam" id="PF07714">
    <property type="entry name" value="PK_Tyr_Ser-Thr"/>
    <property type="match status" value="1"/>
</dbReference>
<reference evidence="17 18" key="1">
    <citation type="journal article" date="2020" name="Cell">
        <title>Large-Scale Comparative Analyses of Tick Genomes Elucidate Their Genetic Diversity and Vector Capacities.</title>
        <authorList>
            <consortium name="Tick Genome and Microbiome Consortium (TIGMIC)"/>
            <person name="Jia N."/>
            <person name="Wang J."/>
            <person name="Shi W."/>
            <person name="Du L."/>
            <person name="Sun Y."/>
            <person name="Zhan W."/>
            <person name="Jiang J.F."/>
            <person name="Wang Q."/>
            <person name="Zhang B."/>
            <person name="Ji P."/>
            <person name="Bell-Sakyi L."/>
            <person name="Cui X.M."/>
            <person name="Yuan T.T."/>
            <person name="Jiang B.G."/>
            <person name="Yang W.F."/>
            <person name="Lam T.T."/>
            <person name="Chang Q.C."/>
            <person name="Ding S.J."/>
            <person name="Wang X.J."/>
            <person name="Zhu J.G."/>
            <person name="Ruan X.D."/>
            <person name="Zhao L."/>
            <person name="Wei J.T."/>
            <person name="Ye R.Z."/>
            <person name="Que T.C."/>
            <person name="Du C.H."/>
            <person name="Zhou Y.H."/>
            <person name="Cheng J.X."/>
            <person name="Dai P.F."/>
            <person name="Guo W.B."/>
            <person name="Han X.H."/>
            <person name="Huang E.J."/>
            <person name="Li L.F."/>
            <person name="Wei W."/>
            <person name="Gao Y.C."/>
            <person name="Liu J.Z."/>
            <person name="Shao H.Z."/>
            <person name="Wang X."/>
            <person name="Wang C.C."/>
            <person name="Yang T.C."/>
            <person name="Huo Q.B."/>
            <person name="Li W."/>
            <person name="Chen H.Y."/>
            <person name="Chen S.E."/>
            <person name="Zhou L.G."/>
            <person name="Ni X.B."/>
            <person name="Tian J.H."/>
            <person name="Sheng Y."/>
            <person name="Liu T."/>
            <person name="Pan Y.S."/>
            <person name="Xia L.Y."/>
            <person name="Li J."/>
            <person name="Zhao F."/>
            <person name="Cao W.C."/>
        </authorList>
    </citation>
    <scope>NUCLEOTIDE SEQUENCE [LARGE SCALE GENOMIC DNA]</scope>
    <source>
        <strain evidence="17">HaeL-2018</strain>
    </source>
</reference>
<dbReference type="InterPro" id="IPR001452">
    <property type="entry name" value="SH3_domain"/>
</dbReference>
<dbReference type="InterPro" id="IPR011009">
    <property type="entry name" value="Kinase-like_dom_sf"/>
</dbReference>
<dbReference type="GO" id="GO:0004222">
    <property type="term" value="F:metalloendopeptidase activity"/>
    <property type="evidence" value="ECO:0007669"/>
    <property type="project" value="InterPro"/>
</dbReference>
<accession>A0A9J6GQ44</accession>
<dbReference type="SMART" id="SM00252">
    <property type="entry name" value="SH2"/>
    <property type="match status" value="1"/>
</dbReference>
<dbReference type="PANTHER" id="PTHR24418">
    <property type="entry name" value="TYROSINE-PROTEIN KINASE"/>
    <property type="match status" value="1"/>
</dbReference>
<dbReference type="Gene3D" id="1.10.1380.10">
    <property type="entry name" value="Neutral endopeptidase , domain2"/>
    <property type="match status" value="1"/>
</dbReference>
<evidence type="ECO:0000256" key="11">
    <source>
        <dbReference type="PROSITE-ProRule" id="PRU00191"/>
    </source>
</evidence>
<dbReference type="Pfam" id="PF00018">
    <property type="entry name" value="SH3_1"/>
    <property type="match status" value="1"/>
</dbReference>
<dbReference type="GO" id="GO:0005737">
    <property type="term" value="C:cytoplasm"/>
    <property type="evidence" value="ECO:0007669"/>
    <property type="project" value="UniProtKB-SubCell"/>
</dbReference>
<evidence type="ECO:0000256" key="14">
    <source>
        <dbReference type="SAM" id="SignalP"/>
    </source>
</evidence>
<keyword evidence="8 11" id="KW-0727">SH2 domain</keyword>
<evidence type="ECO:0000256" key="13">
    <source>
        <dbReference type="RuleBase" id="RU362096"/>
    </source>
</evidence>
<dbReference type="SUPFAM" id="SSF55486">
    <property type="entry name" value="Metalloproteases ('zincins'), catalytic domain"/>
    <property type="match status" value="1"/>
</dbReference>
<dbReference type="PROSITE" id="PS00109">
    <property type="entry name" value="PROTEIN_KINASE_TYR"/>
    <property type="match status" value="1"/>
</dbReference>
<organism evidence="17 18">
    <name type="scientific">Haemaphysalis longicornis</name>
    <name type="common">Bush tick</name>
    <dbReference type="NCBI Taxonomy" id="44386"/>
    <lineage>
        <taxon>Eukaryota</taxon>
        <taxon>Metazoa</taxon>
        <taxon>Ecdysozoa</taxon>
        <taxon>Arthropoda</taxon>
        <taxon>Chelicerata</taxon>
        <taxon>Arachnida</taxon>
        <taxon>Acari</taxon>
        <taxon>Parasitiformes</taxon>
        <taxon>Ixodida</taxon>
        <taxon>Ixodoidea</taxon>
        <taxon>Ixodidae</taxon>
        <taxon>Haemaphysalinae</taxon>
        <taxon>Haemaphysalis</taxon>
    </lineage>
</organism>
<dbReference type="Proteomes" id="UP000821853">
    <property type="component" value="Unassembled WGS sequence"/>
</dbReference>
<feature type="domain" description="SH2" evidence="15">
    <location>
        <begin position="716"/>
        <end position="805"/>
    </location>
</feature>
<comment type="subcellular location">
    <subcellularLocation>
        <location evidence="1">Cytoplasm</location>
    </subcellularLocation>
</comment>
<dbReference type="PROSITE" id="PS51885">
    <property type="entry name" value="NEPRILYSIN"/>
    <property type="match status" value="1"/>
</dbReference>
<dbReference type="InterPro" id="IPR042089">
    <property type="entry name" value="Peptidase_M13_dom_2"/>
</dbReference>
<feature type="binding site" evidence="12">
    <location>
        <position position="859"/>
    </location>
    <ligand>
        <name>ATP</name>
        <dbReference type="ChEBI" id="CHEBI:30616"/>
    </ligand>
</feature>
<evidence type="ECO:0000256" key="1">
    <source>
        <dbReference type="ARBA" id="ARBA00004496"/>
    </source>
</evidence>
<dbReference type="SUPFAM" id="SSF56112">
    <property type="entry name" value="Protein kinase-like (PK-like)"/>
    <property type="match status" value="1"/>
</dbReference>
<keyword evidence="18" id="KW-1185">Reference proteome</keyword>
<feature type="signal peptide" evidence="14">
    <location>
        <begin position="1"/>
        <end position="28"/>
    </location>
</feature>
<dbReference type="Gene3D" id="3.40.390.10">
    <property type="entry name" value="Collagenase (Catalytic Domain)"/>
    <property type="match status" value="1"/>
</dbReference>
<dbReference type="FunFam" id="3.30.200.20:FF:000180">
    <property type="entry name" value="serine/threonine-protein kinase STY46-like"/>
    <property type="match status" value="1"/>
</dbReference>
<dbReference type="InterPro" id="IPR008266">
    <property type="entry name" value="Tyr_kinase_AS"/>
</dbReference>
<dbReference type="GO" id="GO:0004715">
    <property type="term" value="F:non-membrane spanning protein tyrosine kinase activity"/>
    <property type="evidence" value="ECO:0007669"/>
    <property type="project" value="UniProtKB-EC"/>
</dbReference>
<dbReference type="VEuPathDB" id="VectorBase:HLOH_046392"/>
<proteinExistence type="inferred from homology"/>
<dbReference type="InterPro" id="IPR036860">
    <property type="entry name" value="SH2_dom_sf"/>
</dbReference>
<evidence type="ECO:0000256" key="4">
    <source>
        <dbReference type="ARBA" id="ARBA00022679"/>
    </source>
</evidence>
<keyword evidence="14" id="KW-0732">Signal</keyword>
<evidence type="ECO:0000256" key="3">
    <source>
        <dbReference type="ARBA" id="ARBA00022490"/>
    </source>
</evidence>
<dbReference type="GO" id="GO:0048468">
    <property type="term" value="P:cell development"/>
    <property type="evidence" value="ECO:0007669"/>
    <property type="project" value="UniProtKB-ARBA"/>
</dbReference>
<evidence type="ECO:0000259" key="15">
    <source>
        <dbReference type="PROSITE" id="PS50001"/>
    </source>
</evidence>
<name>A0A9J6GQ44_HAELO</name>
<dbReference type="InterPro" id="IPR000980">
    <property type="entry name" value="SH2"/>
</dbReference>
<evidence type="ECO:0000313" key="18">
    <source>
        <dbReference type="Proteomes" id="UP000821853"/>
    </source>
</evidence>
<comment type="catalytic activity">
    <reaction evidence="10 13">
        <text>L-tyrosyl-[protein] + ATP = O-phospho-L-tyrosyl-[protein] + ADP + H(+)</text>
        <dbReference type="Rhea" id="RHEA:10596"/>
        <dbReference type="Rhea" id="RHEA-COMP:10136"/>
        <dbReference type="Rhea" id="RHEA-COMP:20101"/>
        <dbReference type="ChEBI" id="CHEBI:15378"/>
        <dbReference type="ChEBI" id="CHEBI:30616"/>
        <dbReference type="ChEBI" id="CHEBI:46858"/>
        <dbReference type="ChEBI" id="CHEBI:61978"/>
        <dbReference type="ChEBI" id="CHEBI:456216"/>
        <dbReference type="EC" id="2.7.10.2"/>
    </reaction>
</comment>
<keyword evidence="3" id="KW-0963">Cytoplasm</keyword>
<dbReference type="SMART" id="SM00219">
    <property type="entry name" value="TyrKc"/>
    <property type="match status" value="1"/>
</dbReference>
<protein>
    <recommendedName>
        <fullName evidence="13">Tyrosine-protein kinase</fullName>
        <ecNumber evidence="13">2.7.10.2</ecNumber>
    </recommendedName>
</protein>
<comment type="similarity">
    <text evidence="13">Belongs to the protein kinase superfamily. Tyr protein kinase family.</text>
</comment>
<feature type="domain" description="Protein kinase" evidence="16">
    <location>
        <begin position="831"/>
        <end position="1030"/>
    </location>
</feature>
<comment type="caution">
    <text evidence="17">The sequence shown here is derived from an EMBL/GenBank/DDBJ whole genome shotgun (WGS) entry which is preliminary data.</text>
</comment>
<keyword evidence="9 13" id="KW-0829">Tyrosine-protein kinase</keyword>
<dbReference type="SUPFAM" id="SSF50044">
    <property type="entry name" value="SH3-domain"/>
    <property type="match status" value="1"/>
</dbReference>
<dbReference type="EMBL" id="JABSTR010000008">
    <property type="protein sequence ID" value="KAH9376776.1"/>
    <property type="molecule type" value="Genomic_DNA"/>
</dbReference>
<evidence type="ECO:0000256" key="10">
    <source>
        <dbReference type="ARBA" id="ARBA00051245"/>
    </source>
</evidence>
<dbReference type="OrthoDB" id="346907at2759"/>
<gene>
    <name evidence="17" type="ORF">HPB48_017882</name>
</gene>
<dbReference type="Gene3D" id="1.10.510.10">
    <property type="entry name" value="Transferase(Phosphotransferase) domain 1"/>
    <property type="match status" value="1"/>
</dbReference>
<dbReference type="GO" id="GO:0002009">
    <property type="term" value="P:morphogenesis of an epithelium"/>
    <property type="evidence" value="ECO:0007669"/>
    <property type="project" value="UniProtKB-ARBA"/>
</dbReference>
<dbReference type="InterPro" id="IPR001245">
    <property type="entry name" value="Ser-Thr/Tyr_kinase_cat_dom"/>
</dbReference>
<evidence type="ECO:0000259" key="16">
    <source>
        <dbReference type="PROSITE" id="PS50011"/>
    </source>
</evidence>
<evidence type="ECO:0000256" key="12">
    <source>
        <dbReference type="PROSITE-ProRule" id="PRU10141"/>
    </source>
</evidence>
<dbReference type="InterPro" id="IPR000718">
    <property type="entry name" value="Peptidase_M13"/>
</dbReference>
<evidence type="ECO:0000256" key="7">
    <source>
        <dbReference type="ARBA" id="ARBA00022840"/>
    </source>
</evidence>
<dbReference type="EC" id="2.7.10.2" evidence="13"/>
<dbReference type="GO" id="GO:0006508">
    <property type="term" value="P:proteolysis"/>
    <property type="evidence" value="ECO:0007669"/>
    <property type="project" value="InterPro"/>
</dbReference>
<dbReference type="PRINTS" id="PR00109">
    <property type="entry name" value="TYRKINASE"/>
</dbReference>
<evidence type="ECO:0000256" key="6">
    <source>
        <dbReference type="ARBA" id="ARBA00022777"/>
    </source>
</evidence>
<dbReference type="PROSITE" id="PS50011">
    <property type="entry name" value="PROTEIN_KINASE_DOM"/>
    <property type="match status" value="1"/>
</dbReference>
<dbReference type="Gene3D" id="2.30.30.40">
    <property type="entry name" value="SH3 Domains"/>
    <property type="match status" value="1"/>
</dbReference>
<evidence type="ECO:0000256" key="2">
    <source>
        <dbReference type="ARBA" id="ARBA00022443"/>
    </source>
</evidence>
<dbReference type="InterPro" id="IPR036028">
    <property type="entry name" value="SH3-like_dom_sf"/>
</dbReference>
<keyword evidence="6 13" id="KW-0418">Kinase</keyword>
<keyword evidence="4 13" id="KW-0808">Transferase</keyword>
<dbReference type="AlphaFoldDB" id="A0A9J6GQ44"/>
<evidence type="ECO:0000256" key="8">
    <source>
        <dbReference type="ARBA" id="ARBA00022999"/>
    </source>
</evidence>
<evidence type="ECO:0000256" key="9">
    <source>
        <dbReference type="ARBA" id="ARBA00023137"/>
    </source>
</evidence>
<dbReference type="SUPFAM" id="SSF55550">
    <property type="entry name" value="SH2 domain"/>
    <property type="match status" value="1"/>
</dbReference>
<dbReference type="InterPro" id="IPR020635">
    <property type="entry name" value="Tyr_kinase_cat_dom"/>
</dbReference>
<dbReference type="PRINTS" id="PR00401">
    <property type="entry name" value="SH2DOMAIN"/>
</dbReference>
<keyword evidence="5 12" id="KW-0547">Nucleotide-binding</keyword>
<keyword evidence="2" id="KW-0728">SH3 domain</keyword>
<sequence length="1030" mass="115888">MYDITPLLSPNIFLLTLWLILPTKDGHGDETVCKTADCIGHTRILNINSSHRPSACEDFGLFVCSAWERKYARVIDTIAAESLVNWGEGLEEMSERVHYKEVLLNRPFTMMRVCLSRHGGDDDSAKSLVAFVNGTDFAWPTEGGAELGMVTYGRALRMVLELAVLWAVPLWFRVKLLPVNRSARRNRAVVIGPSTIPRVWNEVHAQITQYDDAYPLYVELYSSFFEQRRPSTRFESFLRGSATIQKDVFGNFSSRVYGLRIRPKLVEMRSLPALVRKIAVEDWVDPLQSIYGASSPIAAQDILLATNGDLLTGLDTLTVYYTPEQLYFHTMWAFLQALGCLVSNHLFSVFNSYEAGKIINRFVCVEQVDTTYSVLLAAINKAQYTSREQISILAHLENVRSVASEKLRSYSKLNNTLINALANLVEGMSTVIWPEDDFGSPGGFERYYGPAYNGTGGVFGEWHWSRLQLQHALTHEDRQVDVAKVYQIYPDQIFSYNPVLNVMSVAVAALAPPHFYSKGTSAMTYGGLGYAYAKAIFEALETMTDLLHGGAVTQPFDASETEVFWNGSWCPVAGYEEWLCPQLPALIVAYETYVRFRNVSSDLPLKGLESYSPEQVFFFTFCHVSCHIGPLKAKMLPSGTEVVARYNFSGKSSDDLSFAKGDIMTIVSDTPVSGGQFSEKLRKGARITVINEDVVKESTCLVCPPLHHKCHCLHSWFHGKISRERAESLLQPREDGLFLVRESTNYPGDYTLCVCFRSKVEHYRVIYRLGKLTIDEEEYFEGLPQLIEHYEQDADGLCTRLSRSVPKQDGELAIDHRAFEMAGWAIKKNDLQVIENIGKGEFGDVLLANYKGQKVAVKKIKESGKNMLIAEASLMTSLRHPNLVQLLGLVIEESSLQIVTEYMAKGSLVDYLRSRGRLHVTRQDQINFATDTCAGMAYLESKHVVHRDLAARNVLISDDCMAKVSDFGLARDESDNLEGGKFPIKWTAPEALRCNKFSNKSDMWSFGILLWEIYSFGRVPYPRIVSVLLP</sequence>
<evidence type="ECO:0000313" key="17">
    <source>
        <dbReference type="EMBL" id="KAH9376776.1"/>
    </source>
</evidence>
<dbReference type="InterPro" id="IPR024079">
    <property type="entry name" value="MetalloPept_cat_dom_sf"/>
</dbReference>
<dbReference type="GO" id="GO:0005524">
    <property type="term" value="F:ATP binding"/>
    <property type="evidence" value="ECO:0007669"/>
    <property type="project" value="UniProtKB-UniRule"/>
</dbReference>
<dbReference type="PROSITE" id="PS00107">
    <property type="entry name" value="PROTEIN_KINASE_ATP"/>
    <property type="match status" value="1"/>
</dbReference>
<dbReference type="Pfam" id="PF00017">
    <property type="entry name" value="SH2"/>
    <property type="match status" value="1"/>
</dbReference>
<dbReference type="InterPro" id="IPR035027">
    <property type="entry name" value="Csk-like_SH2"/>
</dbReference>
<dbReference type="InterPro" id="IPR050198">
    <property type="entry name" value="Non-receptor_tyrosine_kinases"/>
</dbReference>
<dbReference type="InterPro" id="IPR000719">
    <property type="entry name" value="Prot_kinase_dom"/>
</dbReference>
<evidence type="ECO:0000256" key="5">
    <source>
        <dbReference type="ARBA" id="ARBA00022741"/>
    </source>
</evidence>